<evidence type="ECO:0000256" key="1">
    <source>
        <dbReference type="SAM" id="MobiDB-lite"/>
    </source>
</evidence>
<evidence type="ECO:0008006" key="3">
    <source>
        <dbReference type="Google" id="ProtNLM"/>
    </source>
</evidence>
<reference evidence="2" key="1">
    <citation type="journal article" date="2020" name="Nature">
        <title>Giant virus diversity and host interactions through global metagenomics.</title>
        <authorList>
            <person name="Schulz F."/>
            <person name="Roux S."/>
            <person name="Paez-Espino D."/>
            <person name="Jungbluth S."/>
            <person name="Walsh D.A."/>
            <person name="Denef V.J."/>
            <person name="McMahon K.D."/>
            <person name="Konstantinidis K.T."/>
            <person name="Eloe-Fadrosh E.A."/>
            <person name="Kyrpides N.C."/>
            <person name="Woyke T."/>
        </authorList>
    </citation>
    <scope>NUCLEOTIDE SEQUENCE</scope>
    <source>
        <strain evidence="2">GVMAG-M-3300023174-49</strain>
    </source>
</reference>
<sequence>MEELIQQPITNARGRKKKADVSLPSPILSEQNNITMTIIDDETAPSAKKRGRKPKGGKLINKKQEKMNETTTPVNIILHLKCSMNDLNDHNTELNKLVTDPLNYNPTIPPNILTYNNAENTQSFSIYDDVNSIKAKDIAYDDNNSNKPSNSTNVICKSCSSKLTQEEETDINMKDINTKLKALKIKLYKNNLNDKKSACFWCTYEYDNPTCYIPKHESDQTVYGYGSFCRPECAVAFLMNESIDDSTKFERYQLLNQIYSKVYDFKKNIKPAPDPHYLLEKFYGTLTIQEYRKLLKTESMFIVIDKPMSRVLPELHEDNEDFLINVIGGKGGNSGQPTSKQTGMYKVKRESEKQKGPTKNSIMKERFGITA</sequence>
<protein>
    <recommendedName>
        <fullName evidence="3">MYM-type domain-containing protein</fullName>
    </recommendedName>
</protein>
<name>A0A6C0DRB3_9ZZZZ</name>
<feature type="region of interest" description="Disordered" evidence="1">
    <location>
        <begin position="1"/>
        <end position="21"/>
    </location>
</feature>
<organism evidence="2">
    <name type="scientific">viral metagenome</name>
    <dbReference type="NCBI Taxonomy" id="1070528"/>
    <lineage>
        <taxon>unclassified sequences</taxon>
        <taxon>metagenomes</taxon>
        <taxon>organismal metagenomes</taxon>
    </lineage>
</organism>
<feature type="region of interest" description="Disordered" evidence="1">
    <location>
        <begin position="40"/>
        <end position="67"/>
    </location>
</feature>
<feature type="region of interest" description="Disordered" evidence="1">
    <location>
        <begin position="328"/>
        <end position="371"/>
    </location>
</feature>
<accession>A0A6C0DRB3</accession>
<proteinExistence type="predicted"/>
<feature type="compositionally biased region" description="Basic and acidic residues" evidence="1">
    <location>
        <begin position="362"/>
        <end position="371"/>
    </location>
</feature>
<dbReference type="AlphaFoldDB" id="A0A6C0DRB3"/>
<feature type="compositionally biased region" description="Basic residues" evidence="1">
    <location>
        <begin position="47"/>
        <end position="56"/>
    </location>
</feature>
<dbReference type="EMBL" id="MN739660">
    <property type="protein sequence ID" value="QHT18944.1"/>
    <property type="molecule type" value="Genomic_DNA"/>
</dbReference>
<evidence type="ECO:0000313" key="2">
    <source>
        <dbReference type="EMBL" id="QHT18944.1"/>
    </source>
</evidence>